<dbReference type="Proteomes" id="UP001267710">
    <property type="component" value="Unassembled WGS sequence"/>
</dbReference>
<protein>
    <submittedName>
        <fullName evidence="3">Iron(III) transport system substrate-binding protein</fullName>
    </submittedName>
</protein>
<feature type="chain" id="PRO_5046903973" evidence="2">
    <location>
        <begin position="37"/>
        <end position="428"/>
    </location>
</feature>
<dbReference type="Pfam" id="PF13531">
    <property type="entry name" value="SBP_bac_11"/>
    <property type="match status" value="1"/>
</dbReference>
<keyword evidence="4" id="KW-1185">Reference proteome</keyword>
<dbReference type="Gene3D" id="3.40.190.10">
    <property type="entry name" value="Periplasmic binding protein-like II"/>
    <property type="match status" value="2"/>
</dbReference>
<dbReference type="PROSITE" id="PS51318">
    <property type="entry name" value="TAT"/>
    <property type="match status" value="1"/>
</dbReference>
<sequence>MTGTVHAIARRTALRHIAWPALAMAGWQAAAPAAHAVPADARSQAAMAGTTSTRWPGGTVTLFPAQGTQQAVLSVDSSTDTVLFAPAIRDFQRRHPGVAVRYADRQSLVMHASALRRARGGALSSGPDDANPDLLISSSLDLQTLLANDGYVLPHRSAQTRALPEGAQWRDEVFSLGADPVVMVYHPRLLPPARAPQTRGQLLALLRDPDQPLMGRIGTYDATRSGLGYLLATQDARYDSTAGVLLAAMGANRVRLGDYIEPLLDELEAGRLALVYNVPASYVQARIAAGSPLRMVVAQDYTLLTTRAAVIPAAAARADLARSFLDDLLSPEGQAVLARDTRLLPIRQAVAAGRDGRAMAHLAHSAAGEGAPASAWGADGTAGASAWRLLAPGLGLLVYLDPLKRRRFLQAWASSMGTVPGGGPGAER</sequence>
<evidence type="ECO:0000256" key="1">
    <source>
        <dbReference type="ARBA" id="ARBA00022729"/>
    </source>
</evidence>
<evidence type="ECO:0000256" key="2">
    <source>
        <dbReference type="SAM" id="SignalP"/>
    </source>
</evidence>
<dbReference type="SUPFAM" id="SSF53850">
    <property type="entry name" value="Periplasmic binding protein-like II"/>
    <property type="match status" value="1"/>
</dbReference>
<dbReference type="PANTHER" id="PTHR30006:SF25">
    <property type="entry name" value="PHOSPHOGLYCERATE TRANSPORT REGULATORY PROTEIN PGTC"/>
    <property type="match status" value="1"/>
</dbReference>
<dbReference type="PANTHER" id="PTHR30006">
    <property type="entry name" value="THIAMINE-BINDING PERIPLASMIC PROTEIN-RELATED"/>
    <property type="match status" value="1"/>
</dbReference>
<dbReference type="RefSeq" id="WP_309830676.1">
    <property type="nucleotide sequence ID" value="NZ_JAVIZX010000001.1"/>
</dbReference>
<organism evidence="3 4">
    <name type="scientific">Paracidovorax wautersii</name>
    <dbReference type="NCBI Taxonomy" id="1177982"/>
    <lineage>
        <taxon>Bacteria</taxon>
        <taxon>Pseudomonadati</taxon>
        <taxon>Pseudomonadota</taxon>
        <taxon>Betaproteobacteria</taxon>
        <taxon>Burkholderiales</taxon>
        <taxon>Comamonadaceae</taxon>
        <taxon>Paracidovorax</taxon>
    </lineage>
</organism>
<evidence type="ECO:0000313" key="4">
    <source>
        <dbReference type="Proteomes" id="UP001267710"/>
    </source>
</evidence>
<name>A0ABU1IEY9_9BURK</name>
<accession>A0ABU1IEY9</accession>
<gene>
    <name evidence="3" type="ORF">QE399_003464</name>
</gene>
<feature type="signal peptide" evidence="2">
    <location>
        <begin position="1"/>
        <end position="36"/>
    </location>
</feature>
<dbReference type="InterPro" id="IPR006311">
    <property type="entry name" value="TAT_signal"/>
</dbReference>
<proteinExistence type="predicted"/>
<comment type="caution">
    <text evidence="3">The sequence shown here is derived from an EMBL/GenBank/DDBJ whole genome shotgun (WGS) entry which is preliminary data.</text>
</comment>
<keyword evidence="1 2" id="KW-0732">Signal</keyword>
<evidence type="ECO:0000313" key="3">
    <source>
        <dbReference type="EMBL" id="MDR6215775.1"/>
    </source>
</evidence>
<reference evidence="3 4" key="1">
    <citation type="submission" date="2023-08" db="EMBL/GenBank/DDBJ databases">
        <title>Functional and genomic diversity of the sorghum phyllosphere microbiome.</title>
        <authorList>
            <person name="Shade A."/>
        </authorList>
    </citation>
    <scope>NUCLEOTIDE SEQUENCE [LARGE SCALE GENOMIC DNA]</scope>
    <source>
        <strain evidence="3 4">SORGH_AS_0335</strain>
    </source>
</reference>
<dbReference type="EMBL" id="JAVIZX010000001">
    <property type="protein sequence ID" value="MDR6215775.1"/>
    <property type="molecule type" value="Genomic_DNA"/>
</dbReference>